<comment type="caution">
    <text evidence="2">The sequence shown here is derived from an EMBL/GenBank/DDBJ whole genome shotgun (WGS) entry which is preliminary data.</text>
</comment>
<dbReference type="InterPro" id="IPR011013">
    <property type="entry name" value="Gal_mutarotase_sf_dom"/>
</dbReference>
<proteinExistence type="predicted"/>
<evidence type="ECO:0000313" key="3">
    <source>
        <dbReference type="Proteomes" id="UP000654345"/>
    </source>
</evidence>
<organism evidence="2 3">
    <name type="scientific">Ktedonobacter robiniae</name>
    <dbReference type="NCBI Taxonomy" id="2778365"/>
    <lineage>
        <taxon>Bacteria</taxon>
        <taxon>Bacillati</taxon>
        <taxon>Chloroflexota</taxon>
        <taxon>Ktedonobacteria</taxon>
        <taxon>Ktedonobacterales</taxon>
        <taxon>Ktedonobacteraceae</taxon>
        <taxon>Ktedonobacter</taxon>
    </lineage>
</organism>
<keyword evidence="3" id="KW-1185">Reference proteome</keyword>
<dbReference type="EMBL" id="BNJG01000003">
    <property type="protein sequence ID" value="GHO58294.1"/>
    <property type="molecule type" value="Genomic_DNA"/>
</dbReference>
<dbReference type="SUPFAM" id="SSF74650">
    <property type="entry name" value="Galactose mutarotase-like"/>
    <property type="match status" value="1"/>
</dbReference>
<name>A0ABQ3UZI0_9CHLR</name>
<dbReference type="RefSeq" id="WP_201374619.1">
    <property type="nucleotide sequence ID" value="NZ_BNJG01000003.1"/>
</dbReference>
<dbReference type="Gene3D" id="2.70.98.10">
    <property type="match status" value="1"/>
</dbReference>
<dbReference type="Proteomes" id="UP000654345">
    <property type="component" value="Unassembled WGS sequence"/>
</dbReference>
<evidence type="ECO:0000313" key="2">
    <source>
        <dbReference type="EMBL" id="GHO58294.1"/>
    </source>
</evidence>
<reference evidence="2 3" key="1">
    <citation type="journal article" date="2021" name="Int. J. Syst. Evol. Microbiol.">
        <title>Reticulibacter mediterranei gen. nov., sp. nov., within the new family Reticulibacteraceae fam. nov., and Ktedonospora formicarum gen. nov., sp. nov., Ktedonobacter robiniae sp. nov., Dictyobacter formicarum sp. nov. and Dictyobacter arantiisoli sp. nov., belonging to the class Ktedonobacteria.</title>
        <authorList>
            <person name="Yabe S."/>
            <person name="Zheng Y."/>
            <person name="Wang C.M."/>
            <person name="Sakai Y."/>
            <person name="Abe K."/>
            <person name="Yokota A."/>
            <person name="Donadio S."/>
            <person name="Cavaletti L."/>
            <person name="Monciardini P."/>
        </authorList>
    </citation>
    <scope>NUCLEOTIDE SEQUENCE [LARGE SCALE GENOMIC DNA]</scope>
    <source>
        <strain evidence="2 3">SOSP1-30</strain>
    </source>
</reference>
<protein>
    <recommendedName>
        <fullName evidence="1">Beta galactosidase small chain/ domain-containing protein</fullName>
    </recommendedName>
</protein>
<evidence type="ECO:0000259" key="1">
    <source>
        <dbReference type="Pfam" id="PF02929"/>
    </source>
</evidence>
<gene>
    <name evidence="2" type="ORF">KSB_67690</name>
</gene>
<accession>A0ABQ3UZI0</accession>
<feature type="domain" description="Beta galactosidase small chain/" evidence="1">
    <location>
        <begin position="2"/>
        <end position="49"/>
    </location>
</feature>
<dbReference type="Pfam" id="PF02929">
    <property type="entry name" value="Bgal_small_N"/>
    <property type="match status" value="1"/>
</dbReference>
<dbReference type="InterPro" id="IPR014718">
    <property type="entry name" value="GH-type_carb-bd"/>
</dbReference>
<sequence>MHTYELSDSGRLIWHLDYRQHGMGSASCGPDVLPQYELLCQAFQFALRLSPYSRDLVAPSVL</sequence>
<dbReference type="InterPro" id="IPR004199">
    <property type="entry name" value="B-gal_small/dom_5"/>
</dbReference>